<evidence type="ECO:0000256" key="1">
    <source>
        <dbReference type="ARBA" id="ARBA00010088"/>
    </source>
</evidence>
<dbReference type="InterPro" id="IPR029058">
    <property type="entry name" value="AB_hydrolase_fold"/>
</dbReference>
<dbReference type="Gene3D" id="3.40.50.1820">
    <property type="entry name" value="alpha/beta hydrolase"/>
    <property type="match status" value="1"/>
</dbReference>
<reference evidence="5 6" key="1">
    <citation type="submission" date="2023-08" db="EMBL/GenBank/DDBJ databases">
        <title>Black Yeasts Isolated from many extreme environments.</title>
        <authorList>
            <person name="Coleine C."/>
            <person name="Stajich J.E."/>
            <person name="Selbmann L."/>
        </authorList>
    </citation>
    <scope>NUCLEOTIDE SEQUENCE [LARGE SCALE GENOMIC DNA]</scope>
    <source>
        <strain evidence="5 6">CCFEE 6328</strain>
    </source>
</reference>
<dbReference type="PANTHER" id="PTHR43248:SF25">
    <property type="entry name" value="AB HYDROLASE-1 DOMAIN-CONTAINING PROTEIN-RELATED"/>
    <property type="match status" value="1"/>
</dbReference>
<feature type="domain" description="Peptidase S33 tripeptidyl aminopeptidase-like C-terminal" evidence="4">
    <location>
        <begin position="519"/>
        <end position="624"/>
    </location>
</feature>
<accession>A0ABR0IXC5</accession>
<evidence type="ECO:0000313" key="5">
    <source>
        <dbReference type="EMBL" id="KAK5051177.1"/>
    </source>
</evidence>
<protein>
    <recommendedName>
        <fullName evidence="7">Peptidase S33 tripeptidyl aminopeptidase-like C-terminal domain-containing protein</fullName>
    </recommendedName>
</protein>
<comment type="caution">
    <text evidence="5">The sequence shown here is derived from an EMBL/GenBank/DDBJ whole genome shotgun (WGS) entry which is preliminary data.</text>
</comment>
<keyword evidence="6" id="KW-1185">Reference proteome</keyword>
<dbReference type="InterPro" id="IPR013595">
    <property type="entry name" value="Pept_S33_TAP-like_C"/>
</dbReference>
<evidence type="ECO:0000256" key="2">
    <source>
        <dbReference type="ARBA" id="ARBA00022801"/>
    </source>
</evidence>
<evidence type="ECO:0000259" key="3">
    <source>
        <dbReference type="Pfam" id="PF00561"/>
    </source>
</evidence>
<name>A0ABR0IXC5_9EURO</name>
<dbReference type="EMBL" id="JAVRRF010000035">
    <property type="protein sequence ID" value="KAK5051177.1"/>
    <property type="molecule type" value="Genomic_DNA"/>
</dbReference>
<sequence>MDYKSLNANAEPYAASTKGRKSSIPRAALILAATSFVILLSNFNSPSWRNWLTGVDQPSHKSNNDSAFDWNDIKPATELQYHACYGDLQCARLDVPMDYSAAGDSSPRVALAIVRRPAKVPVTSPNYGGAILTNPGGPGGSGVAQMLYHGRQIRLIVDSDTPVDEASESDKYFDIIGFDPRGVNHSRPLLTCFPDNFARSTWTIQAGAEGLLGSSETSLRTAWRRATALSTGCSSRLNNDDNGTNFLEHVNTTPVAADMVSIIEAHGQWREKEGKKAQVIAESTEAHKIARRTKWQKGKEPLQYWGFSYGTVVGSTFATMYPERVSRVVLDGVVDAQDYFNGPWLSNLEDADKILHKLVAYCSDAGPESCPIWRPGGPDAILAALDKLLSDIWDDPLAVVGDKSHGPEIITWTDVKMVLKDALYQPLHLGPIMAKLVSDLTNGTGRAFADAKQAARHPACRSASCEAAGPFSDACVLPDWNELEATSAILCTDAEGIGSLTEAEFREYWTTLRNRSSSMGDYWAQIRLGCAGWQARAKWRYTNPKNDTMTTMETSHPILWVSNTLDTVTPLANAKRMSARFAGSVVLQQDCEGHCSFAAPSVCTAKSVRRYFQTGMLPEVGTLCKADEKPFQPTLAGAQQGELSARDGELLEALREMARVRVPVPHTLARRNGKLRPGYYLSLAFIDRRYVAIEALRVKAPLSVLRVQGRSAHEEHEYI</sequence>
<evidence type="ECO:0008006" key="7">
    <source>
        <dbReference type="Google" id="ProtNLM"/>
    </source>
</evidence>
<feature type="domain" description="AB hydrolase-1" evidence="3">
    <location>
        <begin position="131"/>
        <end position="354"/>
    </location>
</feature>
<keyword evidence="2" id="KW-0378">Hydrolase</keyword>
<proteinExistence type="inferred from homology"/>
<dbReference type="SUPFAM" id="SSF53474">
    <property type="entry name" value="alpha/beta-Hydrolases"/>
    <property type="match status" value="1"/>
</dbReference>
<dbReference type="Proteomes" id="UP001345691">
    <property type="component" value="Unassembled WGS sequence"/>
</dbReference>
<dbReference type="InterPro" id="IPR000073">
    <property type="entry name" value="AB_hydrolase_1"/>
</dbReference>
<evidence type="ECO:0000259" key="4">
    <source>
        <dbReference type="Pfam" id="PF08386"/>
    </source>
</evidence>
<organism evidence="5 6">
    <name type="scientific">Exophiala sideris</name>
    <dbReference type="NCBI Taxonomy" id="1016849"/>
    <lineage>
        <taxon>Eukaryota</taxon>
        <taxon>Fungi</taxon>
        <taxon>Dikarya</taxon>
        <taxon>Ascomycota</taxon>
        <taxon>Pezizomycotina</taxon>
        <taxon>Eurotiomycetes</taxon>
        <taxon>Chaetothyriomycetidae</taxon>
        <taxon>Chaetothyriales</taxon>
        <taxon>Herpotrichiellaceae</taxon>
        <taxon>Exophiala</taxon>
    </lineage>
</organism>
<evidence type="ECO:0000313" key="6">
    <source>
        <dbReference type="Proteomes" id="UP001345691"/>
    </source>
</evidence>
<dbReference type="InterPro" id="IPR051601">
    <property type="entry name" value="Serine_prot/Carboxylest_S33"/>
</dbReference>
<dbReference type="PANTHER" id="PTHR43248">
    <property type="entry name" value="2-SUCCINYL-6-HYDROXY-2,4-CYCLOHEXADIENE-1-CARBOXYLATE SYNTHASE"/>
    <property type="match status" value="1"/>
</dbReference>
<dbReference type="Pfam" id="PF08386">
    <property type="entry name" value="Abhydrolase_4"/>
    <property type="match status" value="1"/>
</dbReference>
<dbReference type="Pfam" id="PF00561">
    <property type="entry name" value="Abhydrolase_1"/>
    <property type="match status" value="1"/>
</dbReference>
<comment type="similarity">
    <text evidence="1">Belongs to the peptidase S33 family.</text>
</comment>
<gene>
    <name evidence="5" type="ORF">LTR69_010389</name>
</gene>